<feature type="compositionally biased region" description="Low complexity" evidence="1">
    <location>
        <begin position="387"/>
        <end position="398"/>
    </location>
</feature>
<feature type="compositionally biased region" description="Polar residues" evidence="1">
    <location>
        <begin position="141"/>
        <end position="153"/>
    </location>
</feature>
<feature type="region of interest" description="Disordered" evidence="1">
    <location>
        <begin position="383"/>
        <end position="402"/>
    </location>
</feature>
<evidence type="ECO:0000313" key="2">
    <source>
        <dbReference type="EMBL" id="RCH97513.1"/>
    </source>
</evidence>
<dbReference type="AlphaFoldDB" id="A0A367K5L4"/>
<evidence type="ECO:0000256" key="1">
    <source>
        <dbReference type="SAM" id="MobiDB-lite"/>
    </source>
</evidence>
<feature type="region of interest" description="Disordered" evidence="1">
    <location>
        <begin position="290"/>
        <end position="322"/>
    </location>
</feature>
<keyword evidence="3" id="KW-1185">Reference proteome</keyword>
<accession>A0A367K5L4</accession>
<comment type="caution">
    <text evidence="2">The sequence shown here is derived from an EMBL/GenBank/DDBJ whole genome shotgun (WGS) entry which is preliminary data.</text>
</comment>
<dbReference type="Proteomes" id="UP000252139">
    <property type="component" value="Unassembled WGS sequence"/>
</dbReference>
<sequence>MANQLISNRAYRLYAGHGNWINLNAQTTNDLLDIFTKGVPTRYQLAPGLSIDIIPHDVDCNSKNIDMLGLMRADLVYDSDESVTQQRMSNYIRDILDEQGIIDAFPPTKPDEELPPITSLPTHRHLSLVPSVAGSIRRGPKSNQGYASKSGSLSLRKRVATSPSRRSLKKPRQQKNEPLKKTILPLSSNLHSDMNDPYPIVNSHSQHHPSDLCMPSSSSSTYQLNPAFSLSASLHPSSTNDEMDGQLNLQKLSPMMFLNEYEHDFSSQKDPVLSSYYPCSSTSSSSAVTSTTANQLLERQQQQQQQQSFSEENSPLDEPMMPSSCWVNVHSNDVKDEDEQWVSSIEYSRKDSNCSTNSHVFMHEPIMAIRPFDNRPSMDQNYYFNDSSKSTTEPTSPSDFDDMTTLPQSMKHIVMQSRVKQ</sequence>
<protein>
    <submittedName>
        <fullName evidence="2">Uncharacterized protein</fullName>
    </submittedName>
</protein>
<proteinExistence type="predicted"/>
<dbReference type="OrthoDB" id="2257138at2759"/>
<feature type="region of interest" description="Disordered" evidence="1">
    <location>
        <begin position="131"/>
        <end position="188"/>
    </location>
</feature>
<gene>
    <name evidence="2" type="ORF">CU097_011573</name>
</gene>
<name>A0A367K5L4_RHIAZ</name>
<evidence type="ECO:0000313" key="3">
    <source>
        <dbReference type="Proteomes" id="UP000252139"/>
    </source>
</evidence>
<reference evidence="2 3" key="1">
    <citation type="journal article" date="2018" name="G3 (Bethesda)">
        <title>Phylogenetic and Phylogenomic Definition of Rhizopus Species.</title>
        <authorList>
            <person name="Gryganskyi A.P."/>
            <person name="Golan J."/>
            <person name="Dolatabadi S."/>
            <person name="Mondo S."/>
            <person name="Robb S."/>
            <person name="Idnurm A."/>
            <person name="Muszewska A."/>
            <person name="Steczkiewicz K."/>
            <person name="Masonjones S."/>
            <person name="Liao H.L."/>
            <person name="Gajdeczka M.T."/>
            <person name="Anike F."/>
            <person name="Vuek A."/>
            <person name="Anishchenko I.M."/>
            <person name="Voigt K."/>
            <person name="de Hoog G.S."/>
            <person name="Smith M.E."/>
            <person name="Heitman J."/>
            <person name="Vilgalys R."/>
            <person name="Stajich J.E."/>
        </authorList>
    </citation>
    <scope>NUCLEOTIDE SEQUENCE [LARGE SCALE GENOMIC DNA]</scope>
    <source>
        <strain evidence="2 3">CBS 357.93</strain>
    </source>
</reference>
<organism evidence="2 3">
    <name type="scientific">Rhizopus azygosporus</name>
    <name type="common">Rhizopus microsporus var. azygosporus</name>
    <dbReference type="NCBI Taxonomy" id="86630"/>
    <lineage>
        <taxon>Eukaryota</taxon>
        <taxon>Fungi</taxon>
        <taxon>Fungi incertae sedis</taxon>
        <taxon>Mucoromycota</taxon>
        <taxon>Mucoromycotina</taxon>
        <taxon>Mucoromycetes</taxon>
        <taxon>Mucorales</taxon>
        <taxon>Mucorineae</taxon>
        <taxon>Rhizopodaceae</taxon>
        <taxon>Rhizopus</taxon>
    </lineage>
</organism>
<dbReference type="EMBL" id="PJQL01000271">
    <property type="protein sequence ID" value="RCH97513.1"/>
    <property type="molecule type" value="Genomic_DNA"/>
</dbReference>